<dbReference type="SUPFAM" id="SSF47413">
    <property type="entry name" value="lambda repressor-like DNA-binding domains"/>
    <property type="match status" value="1"/>
</dbReference>
<dbReference type="SMART" id="SM00354">
    <property type="entry name" value="HTH_LACI"/>
    <property type="match status" value="1"/>
</dbReference>
<evidence type="ECO:0000259" key="5">
    <source>
        <dbReference type="PROSITE" id="PS50943"/>
    </source>
</evidence>
<name>A0ABY5I4N2_9FIRM</name>
<dbReference type="InterPro" id="IPR001387">
    <property type="entry name" value="Cro/C1-type_HTH"/>
</dbReference>
<protein>
    <submittedName>
        <fullName evidence="6">LacI family DNA-binding transcriptional regulator</fullName>
    </submittedName>
</protein>
<dbReference type="PANTHER" id="PTHR30146:SF154">
    <property type="entry name" value="TRANSCRIPTION REGULATOR, MEMBER OF GALR FAMILY"/>
    <property type="match status" value="1"/>
</dbReference>
<reference evidence="6" key="1">
    <citation type="submission" date="2022-07" db="EMBL/GenBank/DDBJ databases">
        <title>Faecal culturing of patients with breast cancer.</title>
        <authorList>
            <person name="Teng N.M.Y."/>
            <person name="Kiu R."/>
            <person name="Evans R."/>
            <person name="Baker D.J."/>
            <person name="Zenner C."/>
            <person name="Robinson S.D."/>
            <person name="Hall L.J."/>
        </authorList>
    </citation>
    <scope>NUCLEOTIDE SEQUENCE</scope>
    <source>
        <strain evidence="6">LH1062</strain>
    </source>
</reference>
<dbReference type="Pfam" id="PF13377">
    <property type="entry name" value="Peripla_BP_3"/>
    <property type="match status" value="1"/>
</dbReference>
<organism evidence="6 7">
    <name type="scientific">Allocoprobacillus halotolerans</name>
    <dbReference type="NCBI Taxonomy" id="2944914"/>
    <lineage>
        <taxon>Bacteria</taxon>
        <taxon>Bacillati</taxon>
        <taxon>Bacillota</taxon>
        <taxon>Erysipelotrichia</taxon>
        <taxon>Erysipelotrichales</taxon>
        <taxon>Erysipelotrichaceae</taxon>
        <taxon>Allocoprobacillus</taxon>
    </lineage>
</organism>
<dbReference type="PROSITE" id="PS50932">
    <property type="entry name" value="HTH_LACI_2"/>
    <property type="match status" value="1"/>
</dbReference>
<dbReference type="EMBL" id="CP101620">
    <property type="protein sequence ID" value="UTY40025.1"/>
    <property type="molecule type" value="Genomic_DNA"/>
</dbReference>
<evidence type="ECO:0000256" key="3">
    <source>
        <dbReference type="ARBA" id="ARBA00023163"/>
    </source>
</evidence>
<gene>
    <name evidence="6" type="ORF">NMU03_04260</name>
</gene>
<evidence type="ECO:0000313" key="7">
    <source>
        <dbReference type="Proteomes" id="UP001060112"/>
    </source>
</evidence>
<keyword evidence="3" id="KW-0804">Transcription</keyword>
<dbReference type="InterPro" id="IPR010982">
    <property type="entry name" value="Lambda_DNA-bd_dom_sf"/>
</dbReference>
<dbReference type="Proteomes" id="UP001060112">
    <property type="component" value="Chromosome"/>
</dbReference>
<dbReference type="SUPFAM" id="SSF53822">
    <property type="entry name" value="Periplasmic binding protein-like I"/>
    <property type="match status" value="1"/>
</dbReference>
<evidence type="ECO:0000256" key="1">
    <source>
        <dbReference type="ARBA" id="ARBA00023015"/>
    </source>
</evidence>
<keyword evidence="2 6" id="KW-0238">DNA-binding</keyword>
<dbReference type="InterPro" id="IPR046335">
    <property type="entry name" value="LacI/GalR-like_sensor"/>
</dbReference>
<dbReference type="CDD" id="cd01542">
    <property type="entry name" value="PBP1_TreR-like"/>
    <property type="match status" value="1"/>
</dbReference>
<dbReference type="GO" id="GO:0003677">
    <property type="term" value="F:DNA binding"/>
    <property type="evidence" value="ECO:0007669"/>
    <property type="project" value="UniProtKB-KW"/>
</dbReference>
<evidence type="ECO:0000313" key="6">
    <source>
        <dbReference type="EMBL" id="UTY40025.1"/>
    </source>
</evidence>
<sequence>MKAKRLTMKDIAQMAGVGKSTVSRYFNGGYVKEETRARIHKIIEENGYEPNVMAQIMKRKHSQLIGIITPALDSTTSSRMMMTMDEYLRGQKYTPLIINTNHNELRELMSIEQLRNLNVDGIILIATDLTMAHQKIISQIDIPFVVIGQRCKQGVAVVYDDYRAGYDLACYVAKKGHKDIAYVGVFQKDIAVGVERKQGVQDGLKAYGIDHYHFIETDFSFEKTRQVVGAFLDRHRPTAIICATDNLALACYKEIQIRGLKMPEDISLAGFGGYEISSLITPSLTTIRYENEEAACQGAKAMIDMIQEKDVESQHMVDYVLIEGGSISNLR</sequence>
<dbReference type="CDD" id="cd01392">
    <property type="entry name" value="HTH_LacI"/>
    <property type="match status" value="1"/>
</dbReference>
<feature type="domain" description="HTH cro/C1-type" evidence="5">
    <location>
        <begin position="2"/>
        <end position="28"/>
    </location>
</feature>
<dbReference type="RefSeq" id="WP_290141459.1">
    <property type="nucleotide sequence ID" value="NZ_CP101620.1"/>
</dbReference>
<dbReference type="InterPro" id="IPR000843">
    <property type="entry name" value="HTH_LacI"/>
</dbReference>
<dbReference type="Gene3D" id="1.10.260.40">
    <property type="entry name" value="lambda repressor-like DNA-binding domains"/>
    <property type="match status" value="1"/>
</dbReference>
<proteinExistence type="predicted"/>
<keyword evidence="1" id="KW-0805">Transcription regulation</keyword>
<dbReference type="InterPro" id="IPR028082">
    <property type="entry name" value="Peripla_BP_I"/>
</dbReference>
<evidence type="ECO:0000259" key="4">
    <source>
        <dbReference type="PROSITE" id="PS50932"/>
    </source>
</evidence>
<keyword evidence="7" id="KW-1185">Reference proteome</keyword>
<evidence type="ECO:0000256" key="2">
    <source>
        <dbReference type="ARBA" id="ARBA00023125"/>
    </source>
</evidence>
<dbReference type="PANTHER" id="PTHR30146">
    <property type="entry name" value="LACI-RELATED TRANSCRIPTIONAL REPRESSOR"/>
    <property type="match status" value="1"/>
</dbReference>
<dbReference type="Gene3D" id="3.40.50.2300">
    <property type="match status" value="2"/>
</dbReference>
<dbReference type="PROSITE" id="PS50943">
    <property type="entry name" value="HTH_CROC1"/>
    <property type="match status" value="1"/>
</dbReference>
<dbReference type="Pfam" id="PF00356">
    <property type="entry name" value="LacI"/>
    <property type="match status" value="1"/>
</dbReference>
<accession>A0ABY5I4N2</accession>
<feature type="domain" description="HTH lacI-type" evidence="4">
    <location>
        <begin position="6"/>
        <end position="59"/>
    </location>
</feature>